<keyword evidence="4" id="KW-0408">Iron</keyword>
<feature type="compositionally biased region" description="Basic and acidic residues" evidence="7">
    <location>
        <begin position="486"/>
        <end position="500"/>
    </location>
</feature>
<name>A0AAD9D5M4_9STRA</name>
<dbReference type="GO" id="GO:0005524">
    <property type="term" value="F:ATP binding"/>
    <property type="evidence" value="ECO:0007669"/>
    <property type="project" value="UniProtKB-KW"/>
</dbReference>
<dbReference type="PANTHER" id="PTHR42961">
    <property type="entry name" value="IRON-SULFUR PROTEIN NUBPL"/>
    <property type="match status" value="1"/>
</dbReference>
<keyword evidence="5" id="KW-0411">Iron-sulfur</keyword>
<dbReference type="InterPro" id="IPR019591">
    <property type="entry name" value="Mrp/NBP35_ATP-bd"/>
</dbReference>
<accession>A0AAD9D5M4</accession>
<comment type="similarity">
    <text evidence="6">Belongs to the Mrp/NBP35 ATP-binding proteins family.</text>
</comment>
<evidence type="ECO:0000256" key="3">
    <source>
        <dbReference type="ARBA" id="ARBA00022840"/>
    </source>
</evidence>
<reference evidence="8" key="1">
    <citation type="submission" date="2023-06" db="EMBL/GenBank/DDBJ databases">
        <title>Survivors Of The Sea: Transcriptome response of Skeletonema marinoi to long-term dormancy.</title>
        <authorList>
            <person name="Pinder M.I.M."/>
            <person name="Kourtchenko O."/>
            <person name="Robertson E.K."/>
            <person name="Larsson T."/>
            <person name="Maumus F."/>
            <person name="Osuna-Cruz C.M."/>
            <person name="Vancaester E."/>
            <person name="Stenow R."/>
            <person name="Vandepoele K."/>
            <person name="Ploug H."/>
            <person name="Bruchert V."/>
            <person name="Godhe A."/>
            <person name="Topel M."/>
        </authorList>
    </citation>
    <scope>NUCLEOTIDE SEQUENCE</scope>
    <source>
        <strain evidence="8">R05AC</strain>
    </source>
</reference>
<dbReference type="Gene3D" id="3.40.50.300">
    <property type="entry name" value="P-loop containing nucleotide triphosphate hydrolases"/>
    <property type="match status" value="1"/>
</dbReference>
<sequence>MPMSSIHQQQNTPPAVIIKTTILIHSKFKRKFGKFRFSELSSRQSAELEDELLNRLNNNNNNISNSDQRLMDPIIGKFLTRNGLDWIWSVSIPSSFDKGEENVITVNLQPPTMLHPKLQEITSNITQVVQEEIVQLLSNKHTLEPHDVDVSVKINPQDITTASNNMNIRETTPQSSSFALKNITHFVAVYSCKGGVGKSTIAANLAYQLSAMGGRVGLLDLDVYGPSLPILVQPDDPTVRKSPPHVQEGMVEPILHKGVKLMSLGFVSPNSGVPGSGPNGGAALLKGTNWGELDVLVLDLPPGTGDVQLEVCQSLSLSGAVAVSTPSALAWADVRKGVEMFGELGVSTLALVENFAYFVCEGGGRHYPFGKARTLAAGDDGDDGSNETTSDAPMQHHHFMPQSSHVFHLPRSETVSSSNESGKPFCCDEPNGNSEQEWAVFSKLADAASADLLLLQHNRCLRLCRDNKEIVPLPWWISKIIGGDDLRSRNPKTGEVEEHSSSNSGEGDGKTVQHGCGGGSHSSDRGSSQPSITVHHHSSGCADNSDKKDNLFPAKISKKGKYGYEVEWADGATIIYSLLAIAKAA</sequence>
<organism evidence="8 9">
    <name type="scientific">Skeletonema marinoi</name>
    <dbReference type="NCBI Taxonomy" id="267567"/>
    <lineage>
        <taxon>Eukaryota</taxon>
        <taxon>Sar</taxon>
        <taxon>Stramenopiles</taxon>
        <taxon>Ochrophyta</taxon>
        <taxon>Bacillariophyta</taxon>
        <taxon>Coscinodiscophyceae</taxon>
        <taxon>Thalassiosirophycidae</taxon>
        <taxon>Thalassiosirales</taxon>
        <taxon>Skeletonemataceae</taxon>
        <taxon>Skeletonema</taxon>
        <taxon>Skeletonema marinoi-dohrnii complex</taxon>
    </lineage>
</organism>
<feature type="region of interest" description="Disordered" evidence="7">
    <location>
        <begin position="486"/>
        <end position="545"/>
    </location>
</feature>
<proteinExistence type="inferred from homology"/>
<evidence type="ECO:0000313" key="8">
    <source>
        <dbReference type="EMBL" id="KAK1733800.1"/>
    </source>
</evidence>
<evidence type="ECO:0000256" key="1">
    <source>
        <dbReference type="ARBA" id="ARBA00022723"/>
    </source>
</evidence>
<dbReference type="PROSITE" id="PS01215">
    <property type="entry name" value="MRP"/>
    <property type="match status" value="1"/>
</dbReference>
<evidence type="ECO:0000313" key="9">
    <source>
        <dbReference type="Proteomes" id="UP001224775"/>
    </source>
</evidence>
<dbReference type="InterPro" id="IPR027417">
    <property type="entry name" value="P-loop_NTPase"/>
</dbReference>
<dbReference type="Pfam" id="PF10609">
    <property type="entry name" value="ParA"/>
    <property type="match status" value="1"/>
</dbReference>
<dbReference type="AlphaFoldDB" id="A0AAD9D5M4"/>
<keyword evidence="2" id="KW-0547">Nucleotide-binding</keyword>
<dbReference type="InterPro" id="IPR000808">
    <property type="entry name" value="Mrp-like_CS"/>
</dbReference>
<dbReference type="InterPro" id="IPR044304">
    <property type="entry name" value="NUBPL-like"/>
</dbReference>
<dbReference type="Proteomes" id="UP001224775">
    <property type="component" value="Unassembled WGS sequence"/>
</dbReference>
<evidence type="ECO:0000256" key="5">
    <source>
        <dbReference type="ARBA" id="ARBA00023014"/>
    </source>
</evidence>
<dbReference type="GO" id="GO:0016226">
    <property type="term" value="P:iron-sulfur cluster assembly"/>
    <property type="evidence" value="ECO:0007669"/>
    <property type="project" value="InterPro"/>
</dbReference>
<dbReference type="EMBL" id="JATAAI010000044">
    <property type="protein sequence ID" value="KAK1733800.1"/>
    <property type="molecule type" value="Genomic_DNA"/>
</dbReference>
<comment type="caution">
    <text evidence="8">The sequence shown here is derived from an EMBL/GenBank/DDBJ whole genome shotgun (WGS) entry which is preliminary data.</text>
</comment>
<keyword evidence="9" id="KW-1185">Reference proteome</keyword>
<protein>
    <submittedName>
        <fullName evidence="8">NUBPL iron-transfer P-loop NTPase family protein</fullName>
    </submittedName>
</protein>
<keyword evidence="3" id="KW-0067">ATP-binding</keyword>
<evidence type="ECO:0000256" key="7">
    <source>
        <dbReference type="SAM" id="MobiDB-lite"/>
    </source>
</evidence>
<dbReference type="PANTHER" id="PTHR42961:SF2">
    <property type="entry name" value="IRON-SULFUR PROTEIN NUBPL"/>
    <property type="match status" value="1"/>
</dbReference>
<dbReference type="SUPFAM" id="SSF52540">
    <property type="entry name" value="P-loop containing nucleoside triphosphate hydrolases"/>
    <property type="match status" value="1"/>
</dbReference>
<dbReference type="GO" id="GO:0140663">
    <property type="term" value="F:ATP-dependent FeS chaperone activity"/>
    <property type="evidence" value="ECO:0007669"/>
    <property type="project" value="InterPro"/>
</dbReference>
<keyword evidence="1" id="KW-0479">Metal-binding</keyword>
<dbReference type="CDD" id="cd02037">
    <property type="entry name" value="Mrp_NBP35"/>
    <property type="match status" value="1"/>
</dbReference>
<evidence type="ECO:0000256" key="4">
    <source>
        <dbReference type="ARBA" id="ARBA00023004"/>
    </source>
</evidence>
<evidence type="ECO:0000256" key="6">
    <source>
        <dbReference type="ARBA" id="ARBA00024036"/>
    </source>
</evidence>
<dbReference type="InterPro" id="IPR033756">
    <property type="entry name" value="YlxH/NBP35"/>
</dbReference>
<gene>
    <name evidence="8" type="ORF">QTG54_015497</name>
</gene>
<evidence type="ECO:0000256" key="2">
    <source>
        <dbReference type="ARBA" id="ARBA00022741"/>
    </source>
</evidence>
<dbReference type="GO" id="GO:0046872">
    <property type="term" value="F:metal ion binding"/>
    <property type="evidence" value="ECO:0007669"/>
    <property type="project" value="UniProtKB-KW"/>
</dbReference>
<dbReference type="GO" id="GO:0051539">
    <property type="term" value="F:4 iron, 4 sulfur cluster binding"/>
    <property type="evidence" value="ECO:0007669"/>
    <property type="project" value="TreeGrafter"/>
</dbReference>